<dbReference type="InterPro" id="IPR029151">
    <property type="entry name" value="Sensor-like_sf"/>
</dbReference>
<dbReference type="Gene3D" id="3.30.450.20">
    <property type="entry name" value="PAS domain"/>
    <property type="match status" value="1"/>
</dbReference>
<evidence type="ECO:0000313" key="6">
    <source>
        <dbReference type="EMBL" id="ADK83926.1"/>
    </source>
</evidence>
<proteinExistence type="inferred from homology"/>
<comment type="similarity">
    <text evidence="2">Belongs to the methyl-accepting chemotaxis (MCP) protein family.</text>
</comment>
<dbReference type="InterPro" id="IPR033462">
    <property type="entry name" value="Cache_3-Cache_2"/>
</dbReference>
<feature type="domain" description="Methyl-accepting transducer" evidence="5">
    <location>
        <begin position="413"/>
        <end position="642"/>
    </location>
</feature>
<evidence type="ECO:0000256" key="1">
    <source>
        <dbReference type="ARBA" id="ARBA00022481"/>
    </source>
</evidence>
<feature type="transmembrane region" description="Helical" evidence="4">
    <location>
        <begin position="377"/>
        <end position="396"/>
    </location>
</feature>
<dbReference type="PANTHER" id="PTHR43531:SF14">
    <property type="entry name" value="METHYL-ACCEPTING CHEMOTAXIS PROTEIN I-RELATED"/>
    <property type="match status" value="1"/>
</dbReference>
<keyword evidence="7" id="KW-1185">Reference proteome</keyword>
<dbReference type="RefSeq" id="WP_013257381.1">
    <property type="nucleotide sequence ID" value="NC_014365.1"/>
</dbReference>
<protein>
    <submittedName>
        <fullName evidence="6">Methyl-accepting chemotaxis sensory transducer</fullName>
    </submittedName>
</protein>
<dbReference type="SMART" id="SM00283">
    <property type="entry name" value="MA"/>
    <property type="match status" value="1"/>
</dbReference>
<dbReference type="AlphaFoldDB" id="E1QEE0"/>
<keyword evidence="4" id="KW-0472">Membrane</keyword>
<dbReference type="KEGG" id="dbr:Deba_0554"/>
<dbReference type="SUPFAM" id="SSF58104">
    <property type="entry name" value="Methyl-accepting chemotaxis protein (MCP) signaling domain"/>
    <property type="match status" value="1"/>
</dbReference>
<dbReference type="EMBL" id="CP002085">
    <property type="protein sequence ID" value="ADK83926.1"/>
    <property type="molecule type" value="Genomic_DNA"/>
</dbReference>
<dbReference type="InterPro" id="IPR004090">
    <property type="entry name" value="Chemotax_Me-accpt_rcpt"/>
</dbReference>
<dbReference type="GO" id="GO:0006935">
    <property type="term" value="P:chemotaxis"/>
    <property type="evidence" value="ECO:0007669"/>
    <property type="project" value="InterPro"/>
</dbReference>
<dbReference type="PROSITE" id="PS50111">
    <property type="entry name" value="CHEMOTAXIS_TRANSDUC_2"/>
    <property type="match status" value="1"/>
</dbReference>
<dbReference type="PRINTS" id="PR00260">
    <property type="entry name" value="CHEMTRNSDUCR"/>
</dbReference>
<dbReference type="GO" id="GO:0004888">
    <property type="term" value="F:transmembrane signaling receptor activity"/>
    <property type="evidence" value="ECO:0007669"/>
    <property type="project" value="InterPro"/>
</dbReference>
<sequence length="665" mass="69749">MSVLARMGGGVGGRMIVMGVSLVVTCALITLGVVLWQGALLQEQVAEETDKLVAEQVAKQVQSAYFVCQAQQASALREIKLGLRMASHVAAQHGQPNLLTDQPQPWRAVDQFSKHASDISLPTLALGQAAIAVERDPARPSAIVDGVSQVTGADCTIFQWAPQVDGMLRVATTVLGKDKRRAVGTYIPRISDGQPNPVLAQVLAGKSYFGRAFVVDAWCVTAYAPLRGPDGAVLGMIYVGLKESEILAPARRVLLGMQVGKDGYAWALGGTGDQRGNYIISKGGQNDGQNILGATDASGRQFVKQTLDMAVTAKPGQVNIMRYPWQNPGESAPRTKISAFTYFPQWDWVLGVGAYEEEFQDACKRVEASFAGMTRNVALGAGLAVLLATAVGWLVARRLSGPLANLSQELSLHAGGVAQASTQIASASQNLSQAVAQQAAGLEQSAASLEEVAALAQGSLRHADEAEAVTRDAGHIVGRAGQTMDQLKTAMLKINQASDQMSGIIRTIDEIAFQTNLLSLNAAVEAARAGEAGAGFAVVAQEVRALALRAAEAAKGTQGLIEDNVGRVRGGQELVDQADQAFADLAQAAGRTEALMEQLTADFKSQASGLEQISQAMTEMDQATQQAMATAEESAAAAEELAAQADSMDGMSGQLLRVVRGADAG</sequence>
<dbReference type="Gene3D" id="1.10.287.950">
    <property type="entry name" value="Methyl-accepting chemotaxis protein"/>
    <property type="match status" value="1"/>
</dbReference>
<reference evidence="6 7" key="1">
    <citation type="journal article" date="2010" name="Stand. Genomic Sci.">
        <title>Complete genome sequence of Desulfarculus baarsii type strain (2st14).</title>
        <authorList>
            <person name="Sun H."/>
            <person name="Spring S."/>
            <person name="Lapidus A."/>
            <person name="Davenport K."/>
            <person name="Del Rio T.G."/>
            <person name="Tice H."/>
            <person name="Nolan M."/>
            <person name="Copeland A."/>
            <person name="Cheng J.F."/>
            <person name="Lucas S."/>
            <person name="Tapia R."/>
            <person name="Goodwin L."/>
            <person name="Pitluck S."/>
            <person name="Ivanova N."/>
            <person name="Pagani I."/>
            <person name="Mavromatis K."/>
            <person name="Ovchinnikova G."/>
            <person name="Pati A."/>
            <person name="Chen A."/>
            <person name="Palaniappan K."/>
            <person name="Hauser L."/>
            <person name="Chang Y.J."/>
            <person name="Jeffries C.D."/>
            <person name="Detter J.C."/>
            <person name="Han C."/>
            <person name="Rohde M."/>
            <person name="Brambilla E."/>
            <person name="Goker M."/>
            <person name="Woyke T."/>
            <person name="Bristow J."/>
            <person name="Eisen J.A."/>
            <person name="Markowitz V."/>
            <person name="Hugenholtz P."/>
            <person name="Kyrpides N.C."/>
            <person name="Klenk H.P."/>
            <person name="Land M."/>
        </authorList>
    </citation>
    <scope>NUCLEOTIDE SEQUENCE [LARGE SCALE GENOMIC DNA]</scope>
    <source>
        <strain evidence="7">ATCC 33931 / DSM 2075 / LMG 7858 / VKM B-1802 / 2st14</strain>
    </source>
</reference>
<evidence type="ECO:0000256" key="3">
    <source>
        <dbReference type="PROSITE-ProRule" id="PRU00284"/>
    </source>
</evidence>
<dbReference type="eggNOG" id="COG0840">
    <property type="taxonomic scope" value="Bacteria"/>
</dbReference>
<dbReference type="SUPFAM" id="SSF103190">
    <property type="entry name" value="Sensory domain-like"/>
    <property type="match status" value="1"/>
</dbReference>
<feature type="transmembrane region" description="Helical" evidence="4">
    <location>
        <begin position="12"/>
        <end position="36"/>
    </location>
</feature>
<dbReference type="HOGENOM" id="CLU_000445_107_12_7"/>
<dbReference type="InterPro" id="IPR051310">
    <property type="entry name" value="MCP_chemotaxis"/>
</dbReference>
<gene>
    <name evidence="6" type="ordered locus">Deba_0554</name>
</gene>
<dbReference type="GO" id="GO:0007165">
    <property type="term" value="P:signal transduction"/>
    <property type="evidence" value="ECO:0007669"/>
    <property type="project" value="UniProtKB-KW"/>
</dbReference>
<keyword evidence="4" id="KW-1133">Transmembrane helix</keyword>
<name>E1QEE0_DESB2</name>
<dbReference type="PANTHER" id="PTHR43531">
    <property type="entry name" value="PROTEIN ICFG"/>
    <property type="match status" value="1"/>
</dbReference>
<evidence type="ECO:0000313" key="7">
    <source>
        <dbReference type="Proteomes" id="UP000009047"/>
    </source>
</evidence>
<organism evidence="6 7">
    <name type="scientific">Desulfarculus baarsii (strain ATCC 33931 / DSM 2075 / LMG 7858 / VKM B-1802 / 2st14)</name>
    <dbReference type="NCBI Taxonomy" id="644282"/>
    <lineage>
        <taxon>Bacteria</taxon>
        <taxon>Pseudomonadati</taxon>
        <taxon>Thermodesulfobacteriota</taxon>
        <taxon>Desulfarculia</taxon>
        <taxon>Desulfarculales</taxon>
        <taxon>Desulfarculaceae</taxon>
        <taxon>Desulfarculus</taxon>
    </lineage>
</organism>
<evidence type="ECO:0000256" key="4">
    <source>
        <dbReference type="SAM" id="Phobius"/>
    </source>
</evidence>
<dbReference type="Pfam" id="PF00015">
    <property type="entry name" value="MCPsignal"/>
    <property type="match status" value="1"/>
</dbReference>
<accession>E1QEE0</accession>
<evidence type="ECO:0000256" key="2">
    <source>
        <dbReference type="ARBA" id="ARBA00029447"/>
    </source>
</evidence>
<evidence type="ECO:0000259" key="5">
    <source>
        <dbReference type="PROSITE" id="PS50111"/>
    </source>
</evidence>
<keyword evidence="4" id="KW-0812">Transmembrane</keyword>
<dbReference type="GO" id="GO:0005886">
    <property type="term" value="C:plasma membrane"/>
    <property type="evidence" value="ECO:0007669"/>
    <property type="project" value="TreeGrafter"/>
</dbReference>
<keyword evidence="1" id="KW-0488">Methylation</keyword>
<dbReference type="Pfam" id="PF17201">
    <property type="entry name" value="Cache_3-Cache_2"/>
    <property type="match status" value="1"/>
</dbReference>
<dbReference type="Proteomes" id="UP000009047">
    <property type="component" value="Chromosome"/>
</dbReference>
<dbReference type="InterPro" id="IPR004089">
    <property type="entry name" value="MCPsignal_dom"/>
</dbReference>
<keyword evidence="3" id="KW-0807">Transducer</keyword>
<dbReference type="STRING" id="644282.Deba_0554"/>